<comment type="caution">
    <text evidence="8">The sequence shown here is derived from an EMBL/GenBank/DDBJ whole genome shotgun (WGS) entry which is preliminary data.</text>
</comment>
<dbReference type="Gene3D" id="1.10.10.10">
    <property type="entry name" value="Winged helix-like DNA-binding domain superfamily/Winged helix DNA-binding domain"/>
    <property type="match status" value="1"/>
</dbReference>
<evidence type="ECO:0000256" key="4">
    <source>
        <dbReference type="PROSITE-ProRule" id="PRU00169"/>
    </source>
</evidence>
<evidence type="ECO:0000313" key="9">
    <source>
        <dbReference type="Proteomes" id="UP001430919"/>
    </source>
</evidence>
<dbReference type="InterPro" id="IPR001867">
    <property type="entry name" value="OmpR/PhoB-type_DNA-bd"/>
</dbReference>
<dbReference type="PROSITE" id="PS51755">
    <property type="entry name" value="OMPR_PHOB"/>
    <property type="match status" value="1"/>
</dbReference>
<proteinExistence type="predicted"/>
<dbReference type="InterPro" id="IPR036388">
    <property type="entry name" value="WH-like_DNA-bd_sf"/>
</dbReference>
<dbReference type="Proteomes" id="UP001430919">
    <property type="component" value="Unassembled WGS sequence"/>
</dbReference>
<dbReference type="Pfam" id="PF00486">
    <property type="entry name" value="Trans_reg_C"/>
    <property type="match status" value="1"/>
</dbReference>
<evidence type="ECO:0000256" key="3">
    <source>
        <dbReference type="ARBA" id="ARBA00023125"/>
    </source>
</evidence>
<dbReference type="SUPFAM" id="SSF52172">
    <property type="entry name" value="CheY-like"/>
    <property type="match status" value="1"/>
</dbReference>
<dbReference type="Gene3D" id="3.40.50.2300">
    <property type="match status" value="1"/>
</dbReference>
<feature type="DNA-binding region" description="OmpR/PhoB-type" evidence="5">
    <location>
        <begin position="128"/>
        <end position="225"/>
    </location>
</feature>
<dbReference type="CDD" id="cd00383">
    <property type="entry name" value="trans_reg_C"/>
    <property type="match status" value="1"/>
</dbReference>
<dbReference type="PANTHER" id="PTHR48111">
    <property type="entry name" value="REGULATOR OF RPOS"/>
    <property type="match status" value="1"/>
</dbReference>
<dbReference type="SMART" id="SM00862">
    <property type="entry name" value="Trans_reg_C"/>
    <property type="match status" value="1"/>
</dbReference>
<organism evidence="8 9">
    <name type="scientific">Flavobacterium pisciphilum</name>
    <dbReference type="NCBI Taxonomy" id="2893755"/>
    <lineage>
        <taxon>Bacteria</taxon>
        <taxon>Pseudomonadati</taxon>
        <taxon>Bacteroidota</taxon>
        <taxon>Flavobacteriia</taxon>
        <taxon>Flavobacteriales</taxon>
        <taxon>Flavobacteriaceae</taxon>
        <taxon>Flavobacterium</taxon>
    </lineage>
</organism>
<evidence type="ECO:0000313" key="8">
    <source>
        <dbReference type="EMBL" id="MCC9072672.1"/>
    </source>
</evidence>
<dbReference type="RefSeq" id="WP_229989568.1">
    <property type="nucleotide sequence ID" value="NZ_JAJJMO010000001.1"/>
</dbReference>
<dbReference type="SMART" id="SM00448">
    <property type="entry name" value="REC"/>
    <property type="match status" value="1"/>
</dbReference>
<evidence type="ECO:0000256" key="2">
    <source>
        <dbReference type="ARBA" id="ARBA00023012"/>
    </source>
</evidence>
<dbReference type="InterPro" id="IPR011006">
    <property type="entry name" value="CheY-like_superfamily"/>
</dbReference>
<dbReference type="Pfam" id="PF00072">
    <property type="entry name" value="Response_reg"/>
    <property type="match status" value="1"/>
</dbReference>
<sequence length="227" mass="26662">MKINLLLIEDDDDFGLILKQYLNLSDFEVTWIINPLDVLGLIHQNFTYDIIILDVMMPQLDGFSLAQKIKEIHPDIPIVFLTAKNQKIDRLTGLKIGADDYQAKPCDPEELILRIHNILKRYQPLRASKTLFIGSYCYDHHNLLLVHPEEKFRLTQREADLLQLLLQYNHSVIKREIILKTIWNSDDYFSGRSMDVFISRLRKCFYRDKSIQIISIRGIGFEINFPL</sequence>
<gene>
    <name evidence="8" type="ORF">LNQ49_13880</name>
</gene>
<protein>
    <submittedName>
        <fullName evidence="8">Response regulator transcription factor</fullName>
    </submittedName>
</protein>
<evidence type="ECO:0000256" key="5">
    <source>
        <dbReference type="PROSITE-ProRule" id="PRU01091"/>
    </source>
</evidence>
<keyword evidence="2" id="KW-0902">Two-component regulatory system</keyword>
<dbReference type="PANTHER" id="PTHR48111:SF40">
    <property type="entry name" value="PHOSPHATE REGULON TRANSCRIPTIONAL REGULATORY PROTEIN PHOB"/>
    <property type="match status" value="1"/>
</dbReference>
<dbReference type="InterPro" id="IPR001789">
    <property type="entry name" value="Sig_transdc_resp-reg_receiver"/>
</dbReference>
<evidence type="ECO:0000259" key="7">
    <source>
        <dbReference type="PROSITE" id="PS51755"/>
    </source>
</evidence>
<feature type="domain" description="Response regulatory" evidence="6">
    <location>
        <begin position="4"/>
        <end position="119"/>
    </location>
</feature>
<feature type="domain" description="OmpR/PhoB-type" evidence="7">
    <location>
        <begin position="128"/>
        <end position="225"/>
    </location>
</feature>
<dbReference type="EMBL" id="JAJJMO010000001">
    <property type="protein sequence ID" value="MCC9072672.1"/>
    <property type="molecule type" value="Genomic_DNA"/>
</dbReference>
<name>A0ABS8MV65_9FLAO</name>
<reference evidence="8" key="1">
    <citation type="submission" date="2021-11" db="EMBL/GenBank/DDBJ databases">
        <title>Description of novel Flavobacterium species.</title>
        <authorList>
            <person name="Saticioglu I.B."/>
            <person name="Ay H."/>
            <person name="Altun S."/>
            <person name="Duman M."/>
        </authorList>
    </citation>
    <scope>NUCLEOTIDE SEQUENCE</scope>
    <source>
        <strain evidence="8">F-65</strain>
    </source>
</reference>
<keyword evidence="9" id="KW-1185">Reference proteome</keyword>
<keyword evidence="3 5" id="KW-0238">DNA-binding</keyword>
<dbReference type="InterPro" id="IPR039420">
    <property type="entry name" value="WalR-like"/>
</dbReference>
<evidence type="ECO:0000256" key="1">
    <source>
        <dbReference type="ARBA" id="ARBA00022553"/>
    </source>
</evidence>
<keyword evidence="1 4" id="KW-0597">Phosphoprotein</keyword>
<evidence type="ECO:0000259" key="6">
    <source>
        <dbReference type="PROSITE" id="PS50110"/>
    </source>
</evidence>
<feature type="modified residue" description="4-aspartylphosphate" evidence="4">
    <location>
        <position position="54"/>
    </location>
</feature>
<dbReference type="PROSITE" id="PS50110">
    <property type="entry name" value="RESPONSE_REGULATORY"/>
    <property type="match status" value="1"/>
</dbReference>
<accession>A0ABS8MV65</accession>
<dbReference type="CDD" id="cd17574">
    <property type="entry name" value="REC_OmpR"/>
    <property type="match status" value="1"/>
</dbReference>